<dbReference type="Proteomes" id="UP000887569">
    <property type="component" value="Unplaced"/>
</dbReference>
<organism evidence="2 3">
    <name type="scientific">Parascaris univalens</name>
    <name type="common">Nematode worm</name>
    <dbReference type="NCBI Taxonomy" id="6257"/>
    <lineage>
        <taxon>Eukaryota</taxon>
        <taxon>Metazoa</taxon>
        <taxon>Ecdysozoa</taxon>
        <taxon>Nematoda</taxon>
        <taxon>Chromadorea</taxon>
        <taxon>Rhabditida</taxon>
        <taxon>Spirurina</taxon>
        <taxon>Ascaridomorpha</taxon>
        <taxon>Ascaridoidea</taxon>
        <taxon>Ascarididae</taxon>
        <taxon>Parascaris</taxon>
    </lineage>
</organism>
<dbReference type="WBParaSite" id="PgR007_g162_t01">
    <property type="protein sequence ID" value="PgR007_g162_t01"/>
    <property type="gene ID" value="PgR007_g162"/>
</dbReference>
<sequence>MRPTPIFAVLFSTSNLNEPIARINGLMILTDRTDRLWNCLLHVAKAKETSAMNLSDFRRQAGASNSRYSSPPMNRPSFLLRPSAAKRK</sequence>
<evidence type="ECO:0000313" key="4">
    <source>
        <dbReference type="WBParaSite" id="PgR007_g162_t02"/>
    </source>
</evidence>
<evidence type="ECO:0000256" key="1">
    <source>
        <dbReference type="SAM" id="MobiDB-lite"/>
    </source>
</evidence>
<protein>
    <submittedName>
        <fullName evidence="3 4">Uncharacterized protein</fullName>
    </submittedName>
</protein>
<proteinExistence type="predicted"/>
<keyword evidence="2" id="KW-1185">Reference proteome</keyword>
<accession>A0A915AGH8</accession>
<evidence type="ECO:0000313" key="3">
    <source>
        <dbReference type="WBParaSite" id="PgR007_g162_t01"/>
    </source>
</evidence>
<feature type="compositionally biased region" description="Polar residues" evidence="1">
    <location>
        <begin position="62"/>
        <end position="72"/>
    </location>
</feature>
<reference evidence="3 4" key="1">
    <citation type="submission" date="2022-11" db="UniProtKB">
        <authorList>
            <consortium name="WormBaseParasite"/>
        </authorList>
    </citation>
    <scope>IDENTIFICATION</scope>
</reference>
<evidence type="ECO:0000313" key="2">
    <source>
        <dbReference type="Proteomes" id="UP000887569"/>
    </source>
</evidence>
<dbReference type="WBParaSite" id="PgR007_g162_t02">
    <property type="protein sequence ID" value="PgR007_g162_t02"/>
    <property type="gene ID" value="PgR007_g162"/>
</dbReference>
<feature type="region of interest" description="Disordered" evidence="1">
    <location>
        <begin position="61"/>
        <end position="88"/>
    </location>
</feature>
<dbReference type="AlphaFoldDB" id="A0A915AGH8"/>
<name>A0A915AGH8_PARUN</name>